<dbReference type="CDD" id="cd03233">
    <property type="entry name" value="ABCG_PDR_domain1"/>
    <property type="match status" value="1"/>
</dbReference>
<evidence type="ECO:0000256" key="1">
    <source>
        <dbReference type="ARBA" id="ARBA00004141"/>
    </source>
</evidence>
<feature type="transmembrane region" description="Helical" evidence="10">
    <location>
        <begin position="1211"/>
        <end position="1231"/>
    </location>
</feature>
<evidence type="ECO:0000313" key="12">
    <source>
        <dbReference type="EMBL" id="KAK3209221.1"/>
    </source>
</evidence>
<dbReference type="GO" id="GO:0016020">
    <property type="term" value="C:membrane"/>
    <property type="evidence" value="ECO:0007669"/>
    <property type="project" value="UniProtKB-SubCell"/>
</dbReference>
<feature type="transmembrane region" description="Helical" evidence="10">
    <location>
        <begin position="1355"/>
        <end position="1373"/>
    </location>
</feature>
<keyword evidence="4 10" id="KW-0812">Transmembrane</keyword>
<dbReference type="GO" id="GO:0005524">
    <property type="term" value="F:ATP binding"/>
    <property type="evidence" value="ECO:0007669"/>
    <property type="project" value="UniProtKB-KW"/>
</dbReference>
<feature type="domain" description="ABC transporter" evidence="11">
    <location>
        <begin position="182"/>
        <end position="433"/>
    </location>
</feature>
<keyword evidence="5" id="KW-0547">Nucleotide-binding</keyword>
<evidence type="ECO:0000256" key="9">
    <source>
        <dbReference type="SAM" id="MobiDB-lite"/>
    </source>
</evidence>
<feature type="transmembrane region" description="Helical" evidence="10">
    <location>
        <begin position="1286"/>
        <end position="1314"/>
    </location>
</feature>
<dbReference type="InterPro" id="IPR010929">
    <property type="entry name" value="PDR_CDR_ABC"/>
</dbReference>
<evidence type="ECO:0000256" key="8">
    <source>
        <dbReference type="ARBA" id="ARBA00023136"/>
    </source>
</evidence>
<evidence type="ECO:0000259" key="11">
    <source>
        <dbReference type="PROSITE" id="PS50893"/>
    </source>
</evidence>
<feature type="transmembrane region" description="Helical" evidence="10">
    <location>
        <begin position="1243"/>
        <end position="1266"/>
    </location>
</feature>
<dbReference type="InterPro" id="IPR043926">
    <property type="entry name" value="ABCG_dom"/>
</dbReference>
<feature type="region of interest" description="Disordered" evidence="9">
    <location>
        <begin position="1505"/>
        <end position="1545"/>
    </location>
</feature>
<keyword evidence="7 10" id="KW-1133">Transmembrane helix</keyword>
<dbReference type="InterPro" id="IPR003593">
    <property type="entry name" value="AAA+_ATPase"/>
</dbReference>
<dbReference type="SUPFAM" id="SSF52540">
    <property type="entry name" value="P-loop containing nucleoside triphosphate hydrolases"/>
    <property type="match status" value="2"/>
</dbReference>
<feature type="transmembrane region" description="Helical" evidence="10">
    <location>
        <begin position="690"/>
        <end position="712"/>
    </location>
</feature>
<dbReference type="Pfam" id="PF01061">
    <property type="entry name" value="ABC2_membrane"/>
    <property type="match status" value="2"/>
</dbReference>
<dbReference type="InterPro" id="IPR034003">
    <property type="entry name" value="ABCG_PDR_2"/>
</dbReference>
<keyword evidence="6" id="KW-0067">ATP-binding</keyword>
<keyword evidence="8 10" id="KW-0472">Membrane</keyword>
<feature type="region of interest" description="Disordered" evidence="9">
    <location>
        <begin position="1"/>
        <end position="103"/>
    </location>
</feature>
<gene>
    <name evidence="12" type="ORF">GRF29_69g1115276</name>
</gene>
<evidence type="ECO:0000256" key="2">
    <source>
        <dbReference type="ARBA" id="ARBA00006012"/>
    </source>
</evidence>
<feature type="transmembrane region" description="Helical" evidence="10">
    <location>
        <begin position="581"/>
        <end position="602"/>
    </location>
</feature>
<dbReference type="Gene3D" id="3.40.50.300">
    <property type="entry name" value="P-loop containing nucleotide triphosphate hydrolases"/>
    <property type="match status" value="2"/>
</dbReference>
<evidence type="ECO:0000256" key="7">
    <source>
        <dbReference type="ARBA" id="ARBA00022989"/>
    </source>
</evidence>
<feature type="transmembrane region" description="Helical" evidence="10">
    <location>
        <begin position="551"/>
        <end position="569"/>
    </location>
</feature>
<feature type="transmembrane region" description="Helical" evidence="10">
    <location>
        <begin position="794"/>
        <end position="811"/>
    </location>
</feature>
<dbReference type="Pfam" id="PF06422">
    <property type="entry name" value="PDR_CDR"/>
    <property type="match status" value="2"/>
</dbReference>
<feature type="domain" description="ABC transporter" evidence="11">
    <location>
        <begin position="874"/>
        <end position="1116"/>
    </location>
</feature>
<dbReference type="Pfam" id="PF00005">
    <property type="entry name" value="ABC_tran"/>
    <property type="match status" value="2"/>
</dbReference>
<dbReference type="PROSITE" id="PS50893">
    <property type="entry name" value="ABC_TRANSPORTER_2"/>
    <property type="match status" value="2"/>
</dbReference>
<feature type="transmembrane region" description="Helical" evidence="10">
    <location>
        <begin position="658"/>
        <end position="678"/>
    </location>
</feature>
<dbReference type="InterPro" id="IPR034001">
    <property type="entry name" value="ABCG_PDR_1"/>
</dbReference>
<protein>
    <recommendedName>
        <fullName evidence="11">ABC transporter domain-containing protein</fullName>
    </recommendedName>
</protein>
<reference evidence="12 13" key="1">
    <citation type="submission" date="2021-02" db="EMBL/GenBank/DDBJ databases">
        <title>Genome assembly of Pseudopithomyces chartarum.</title>
        <authorList>
            <person name="Jauregui R."/>
            <person name="Singh J."/>
            <person name="Voisey C."/>
        </authorList>
    </citation>
    <scope>NUCLEOTIDE SEQUENCE [LARGE SCALE GENOMIC DNA]</scope>
    <source>
        <strain evidence="12 13">AGR01</strain>
    </source>
</reference>
<accession>A0AAN6LXV3</accession>
<evidence type="ECO:0000256" key="10">
    <source>
        <dbReference type="SAM" id="Phobius"/>
    </source>
</evidence>
<name>A0AAN6LXV3_9PLEO</name>
<evidence type="ECO:0000256" key="4">
    <source>
        <dbReference type="ARBA" id="ARBA00022692"/>
    </source>
</evidence>
<organism evidence="12 13">
    <name type="scientific">Pseudopithomyces chartarum</name>
    <dbReference type="NCBI Taxonomy" id="1892770"/>
    <lineage>
        <taxon>Eukaryota</taxon>
        <taxon>Fungi</taxon>
        <taxon>Dikarya</taxon>
        <taxon>Ascomycota</taxon>
        <taxon>Pezizomycotina</taxon>
        <taxon>Dothideomycetes</taxon>
        <taxon>Pleosporomycetidae</taxon>
        <taxon>Pleosporales</taxon>
        <taxon>Massarineae</taxon>
        <taxon>Didymosphaeriaceae</taxon>
        <taxon>Pseudopithomyces</taxon>
    </lineage>
</organism>
<comment type="subcellular location">
    <subcellularLocation>
        <location evidence="1">Membrane</location>
        <topology evidence="1">Multi-pass membrane protein</topology>
    </subcellularLocation>
</comment>
<dbReference type="CDD" id="cd03232">
    <property type="entry name" value="ABCG_PDR_domain2"/>
    <property type="match status" value="1"/>
</dbReference>
<keyword evidence="13" id="KW-1185">Reference proteome</keyword>
<proteinExistence type="inferred from homology"/>
<evidence type="ECO:0000313" key="13">
    <source>
        <dbReference type="Proteomes" id="UP001280581"/>
    </source>
</evidence>
<feature type="transmembrane region" description="Helical" evidence="10">
    <location>
        <begin position="1326"/>
        <end position="1349"/>
    </location>
</feature>
<evidence type="ECO:0000256" key="3">
    <source>
        <dbReference type="ARBA" id="ARBA00022448"/>
    </source>
</evidence>
<dbReference type="GO" id="GO:0016887">
    <property type="term" value="F:ATP hydrolysis activity"/>
    <property type="evidence" value="ECO:0007669"/>
    <property type="project" value="InterPro"/>
</dbReference>
<dbReference type="PANTHER" id="PTHR19241">
    <property type="entry name" value="ATP-BINDING CASSETTE TRANSPORTER"/>
    <property type="match status" value="1"/>
</dbReference>
<dbReference type="InterPro" id="IPR017871">
    <property type="entry name" value="ABC_transporter-like_CS"/>
</dbReference>
<dbReference type="Proteomes" id="UP001280581">
    <property type="component" value="Unassembled WGS sequence"/>
</dbReference>
<dbReference type="GO" id="GO:0140359">
    <property type="term" value="F:ABC-type transporter activity"/>
    <property type="evidence" value="ECO:0007669"/>
    <property type="project" value="InterPro"/>
</dbReference>
<sequence>MDNSHPHEEGIVRTASGRETYAPDGHMSNYRNEYTGVEEKEPSPATSRTSSESSASAARFAPVKSAQGFQDHEDGPSDSSELTSTTLTRRRTQGTINDENRNELAEIYTTLSRKQSTMAAPDDASVDPSSESFQLPKFLKMFRHQFEQAGHSLMKVGIVYKNLNIYGKGEALQLQKTVGNSFMVQDMFKGGKKQHKHILRNFDGIVKSGELLIVLGRPGSGCSTLLKTMCGELHGLEMDKDSIVHYNGIPQKQMMKEFKGEAIYNQEVDKHFPHLTVGQTLEFAAATRTRTSRPMDMSRNEFVKFVTKVIMAVVGLSHTYNTKVGNDFIRGVSGGERKRVSIAEMMLAGSPLAAWDNSTRGLDSATAFKFVNTLRLASDFGDSAAVVAIYQASQSIYDIFDKATVLYEGRQIYFGPADAAKGFFERQGWFCPARQTTGDFLTSVTNPQERKARDGMEKKVPRTPDEFERYWRESPEYKQLMAEIDEHENEYPIDHHGETIANLREQKNFGQAKHVRSKSPILISVPMQIKLCTVRAYQRIWGDISATATQAGLNVVMALIVGSIFFGAPDDTTTFFSKGSVLFLAILFNALTAIAEINSLYAQRPIVEKHGSYAFYHPFTEAMAGIVADIPVKFVQAVFFNIILYFMAGLRREPAQFFLYFLITYISTFVMSAVFRMLAACTKTVSQAMALAGVLVLALVVYTGFVITVPYMHPWFSWIRWINPIFYAFEILVANEFHGREFACGAFVPSYTPFVGDSWICNAVGAVAGQATVSGDAFIATNYNYYYSHVWRNFGILLGFLFFFMFIYFAAVELNSSTSSTAEVLVFQRGHVPAYMQDGGKGSEIDVEKGASSDTNTNAADGDVKAVEPQKDIFTWRDVTYDIQIKSEGRRLLDHVSGFVKPGTLTALMGVSGAGKTTLLDVLAQRTTMGVVTGDMFVNGKPLDASFQRSTGYVQQQDLHLETSTVRESLRFSAMLRQPKTVSKQEKYDYVEEVIKMLNMEDFANAVVGVPGQGLNVEQRKLLTIGVELAAKPKLLLFLDEPTSGLDSQSSWAICAFLRKLADAGQAVLCTIHQPSAILFQEFDRLLFLARGGRTVYFGEIGKNSRKLLDYFESNGARKCSDDENPAEYMLEIVNAGKNDQGEDWHDVWKGSEMRQGVERDIDRIHEDKKHEEVAGADDPTATAEFAMPFSQQFVEVTYRVFQQYWRMPSYVFAKFGLGIAAGLFIGFSFFKADSSQAGMQIVLFSAFMLTTIFTTLVQQIQPLFITQRELYEVRERPSKSYSWKAFMIANIIVEIPFQVMTGILIWACFYYPVVGANQSGSRQGLILLFCVQLLIYASSFAQMTIAALPDAQTASGIVTLLTFMSILFNGVLQAPSALPKFWIFMYRVSPFTYWIGGMCSTLLHGRQVICTDTETSRFDPPAGQTCQQYLADYLQTAPGLLQNPDATTECRYCPIQNGDQFLAGSNIYYGERWRNFGIIWAFVIFNIAIAVLTYWAFRVAKWGKGSKKGTKSKAQNKTEKVAQKPAQEGGAPPNREGGPTEPAT</sequence>
<feature type="compositionally biased region" description="Basic and acidic residues" evidence="9">
    <location>
        <begin position="1"/>
        <end position="11"/>
    </location>
</feature>
<keyword evidence="3" id="KW-0813">Transport</keyword>
<feature type="transmembrane region" description="Helical" evidence="10">
    <location>
        <begin position="1479"/>
        <end position="1498"/>
    </location>
</feature>
<dbReference type="InterPro" id="IPR003439">
    <property type="entry name" value="ABC_transporter-like_ATP-bd"/>
</dbReference>
<dbReference type="FunFam" id="3.40.50.300:FF:000054">
    <property type="entry name" value="ABC multidrug transporter atrF"/>
    <property type="match status" value="1"/>
</dbReference>
<dbReference type="SMART" id="SM00382">
    <property type="entry name" value="AAA"/>
    <property type="match status" value="2"/>
</dbReference>
<dbReference type="EMBL" id="WVTA01000006">
    <property type="protein sequence ID" value="KAK3209221.1"/>
    <property type="molecule type" value="Genomic_DNA"/>
</dbReference>
<dbReference type="InterPro" id="IPR029481">
    <property type="entry name" value="ABC_trans_N"/>
</dbReference>
<evidence type="ECO:0000256" key="6">
    <source>
        <dbReference type="ARBA" id="ARBA00022840"/>
    </source>
</evidence>
<evidence type="ECO:0000256" key="5">
    <source>
        <dbReference type="ARBA" id="ARBA00022741"/>
    </source>
</evidence>
<feature type="transmembrane region" description="Helical" evidence="10">
    <location>
        <begin position="622"/>
        <end position="646"/>
    </location>
</feature>
<dbReference type="Pfam" id="PF19055">
    <property type="entry name" value="ABC2_membrane_7"/>
    <property type="match status" value="1"/>
</dbReference>
<dbReference type="PROSITE" id="PS00211">
    <property type="entry name" value="ABC_TRANSPORTER_1"/>
    <property type="match status" value="1"/>
</dbReference>
<comment type="similarity">
    <text evidence="2">Belongs to the ABC transporter superfamily. ABCG family. PDR (TC 3.A.1.205) subfamily.</text>
</comment>
<dbReference type="InterPro" id="IPR013525">
    <property type="entry name" value="ABC2_TM"/>
</dbReference>
<comment type="caution">
    <text evidence="12">The sequence shown here is derived from an EMBL/GenBank/DDBJ whole genome shotgun (WGS) entry which is preliminary data.</text>
</comment>
<dbReference type="InterPro" id="IPR027417">
    <property type="entry name" value="P-loop_NTPase"/>
</dbReference>
<feature type="compositionally biased region" description="Low complexity" evidence="9">
    <location>
        <begin position="43"/>
        <end position="59"/>
    </location>
</feature>
<dbReference type="Pfam" id="PF14510">
    <property type="entry name" value="ABC_trans_N"/>
    <property type="match status" value="1"/>
</dbReference>